<dbReference type="SUPFAM" id="SSF51735">
    <property type="entry name" value="NAD(P)-binding Rossmann-fold domains"/>
    <property type="match status" value="1"/>
</dbReference>
<evidence type="ECO:0000256" key="1">
    <source>
        <dbReference type="ARBA" id="ARBA00022857"/>
    </source>
</evidence>
<dbReference type="InterPro" id="IPR036291">
    <property type="entry name" value="NAD(P)-bd_dom_sf"/>
</dbReference>
<evidence type="ECO:0000313" key="5">
    <source>
        <dbReference type="Proteomes" id="UP000076738"/>
    </source>
</evidence>
<dbReference type="Proteomes" id="UP000076738">
    <property type="component" value="Unassembled WGS sequence"/>
</dbReference>
<keyword evidence="1" id="KW-0521">NADP</keyword>
<dbReference type="PANTHER" id="PTHR47706">
    <property type="entry name" value="NMRA-LIKE FAMILY PROTEIN"/>
    <property type="match status" value="1"/>
</dbReference>
<gene>
    <name evidence="4" type="ORF">CALVIDRAFT_556209</name>
</gene>
<evidence type="ECO:0000256" key="2">
    <source>
        <dbReference type="ARBA" id="ARBA00023002"/>
    </source>
</evidence>
<dbReference type="InterPro" id="IPR008030">
    <property type="entry name" value="NmrA-like"/>
</dbReference>
<dbReference type="Pfam" id="PF05368">
    <property type="entry name" value="NmrA"/>
    <property type="match status" value="1"/>
</dbReference>
<sequence>MPCYKRFAVAGASGTVGTHFLHAFERSPHGYDVTILTRKTGGNELFAHEWKKRGAKVHEVDYENEADLVRALNGIDVLISTVGAPGFHLQVPLVKAAKKAGVKLYVNSHWGSPLTAADLPELAALDELRNAPLRAAEEVGLPWVEFRTGSFPECCFPIPLFGLADLKHRRATIYGDGNAQNSWTTQADVARYVLHILRHISPQDIKNRRFNIQGDLKSWNEIVKLYEKKYPGSAVEEVYRPLAELEDKAENGQGVEAFHSSLMLAMVTGKAKHNQETLDNKEFPEWHPMGVVDVL</sequence>
<feature type="domain" description="NmrA-like" evidence="3">
    <location>
        <begin position="5"/>
        <end position="247"/>
    </location>
</feature>
<dbReference type="Gene3D" id="3.40.50.720">
    <property type="entry name" value="NAD(P)-binding Rossmann-like Domain"/>
    <property type="match status" value="1"/>
</dbReference>
<dbReference type="OrthoDB" id="9974981at2759"/>
<keyword evidence="5" id="KW-1185">Reference proteome</keyword>
<dbReference type="Gene3D" id="3.90.25.10">
    <property type="entry name" value="UDP-galactose 4-epimerase, domain 1"/>
    <property type="match status" value="1"/>
</dbReference>
<dbReference type="GO" id="GO:0016491">
    <property type="term" value="F:oxidoreductase activity"/>
    <property type="evidence" value="ECO:0007669"/>
    <property type="project" value="UniProtKB-KW"/>
</dbReference>
<keyword evidence="2" id="KW-0560">Oxidoreductase</keyword>
<name>A0A167KJM2_CALVF</name>
<dbReference type="PANTHER" id="PTHR47706:SF9">
    <property type="entry name" value="NMRA-LIKE DOMAIN-CONTAINING PROTEIN-RELATED"/>
    <property type="match status" value="1"/>
</dbReference>
<evidence type="ECO:0000259" key="3">
    <source>
        <dbReference type="Pfam" id="PF05368"/>
    </source>
</evidence>
<protein>
    <submittedName>
        <fullName evidence="4">NAD(P)-binding protein</fullName>
    </submittedName>
</protein>
<proteinExistence type="predicted"/>
<dbReference type="STRING" id="1330018.A0A167KJM2"/>
<dbReference type="InterPro" id="IPR051609">
    <property type="entry name" value="NmrA/Isoflavone_reductase-like"/>
</dbReference>
<dbReference type="EMBL" id="KV417293">
    <property type="protein sequence ID" value="KZO94712.1"/>
    <property type="molecule type" value="Genomic_DNA"/>
</dbReference>
<reference evidence="4 5" key="1">
    <citation type="journal article" date="2016" name="Mol. Biol. Evol.">
        <title>Comparative Genomics of Early-Diverging Mushroom-Forming Fungi Provides Insights into the Origins of Lignocellulose Decay Capabilities.</title>
        <authorList>
            <person name="Nagy L.G."/>
            <person name="Riley R."/>
            <person name="Tritt A."/>
            <person name="Adam C."/>
            <person name="Daum C."/>
            <person name="Floudas D."/>
            <person name="Sun H."/>
            <person name="Yadav J.S."/>
            <person name="Pangilinan J."/>
            <person name="Larsson K.H."/>
            <person name="Matsuura K."/>
            <person name="Barry K."/>
            <person name="Labutti K."/>
            <person name="Kuo R."/>
            <person name="Ohm R.A."/>
            <person name="Bhattacharya S.S."/>
            <person name="Shirouzu T."/>
            <person name="Yoshinaga Y."/>
            <person name="Martin F.M."/>
            <person name="Grigoriev I.V."/>
            <person name="Hibbett D.S."/>
        </authorList>
    </citation>
    <scope>NUCLEOTIDE SEQUENCE [LARGE SCALE GENOMIC DNA]</scope>
    <source>
        <strain evidence="4 5">TUFC12733</strain>
    </source>
</reference>
<dbReference type="AlphaFoldDB" id="A0A167KJM2"/>
<accession>A0A167KJM2</accession>
<evidence type="ECO:0000313" key="4">
    <source>
        <dbReference type="EMBL" id="KZO94712.1"/>
    </source>
</evidence>
<organism evidence="4 5">
    <name type="scientific">Calocera viscosa (strain TUFC12733)</name>
    <dbReference type="NCBI Taxonomy" id="1330018"/>
    <lineage>
        <taxon>Eukaryota</taxon>
        <taxon>Fungi</taxon>
        <taxon>Dikarya</taxon>
        <taxon>Basidiomycota</taxon>
        <taxon>Agaricomycotina</taxon>
        <taxon>Dacrymycetes</taxon>
        <taxon>Dacrymycetales</taxon>
        <taxon>Dacrymycetaceae</taxon>
        <taxon>Calocera</taxon>
    </lineage>
</organism>